<name>A0A0V1HSV6_9BILA</name>
<evidence type="ECO:0000313" key="2">
    <source>
        <dbReference type="Proteomes" id="UP000055024"/>
    </source>
</evidence>
<keyword evidence="2" id="KW-1185">Reference proteome</keyword>
<organism evidence="1 2">
    <name type="scientific">Trichinella zimbabwensis</name>
    <dbReference type="NCBI Taxonomy" id="268475"/>
    <lineage>
        <taxon>Eukaryota</taxon>
        <taxon>Metazoa</taxon>
        <taxon>Ecdysozoa</taxon>
        <taxon>Nematoda</taxon>
        <taxon>Enoplea</taxon>
        <taxon>Dorylaimia</taxon>
        <taxon>Trichinellida</taxon>
        <taxon>Trichinellidae</taxon>
        <taxon>Trichinella</taxon>
    </lineage>
</organism>
<protein>
    <submittedName>
        <fullName evidence="1">Uncharacterized protein</fullName>
    </submittedName>
</protein>
<accession>A0A0V1HSV6</accession>
<feature type="non-terminal residue" evidence="1">
    <location>
        <position position="62"/>
    </location>
</feature>
<evidence type="ECO:0000313" key="1">
    <source>
        <dbReference type="EMBL" id="KRZ13154.1"/>
    </source>
</evidence>
<dbReference type="AlphaFoldDB" id="A0A0V1HSV6"/>
<gene>
    <name evidence="1" type="ORF">T11_17250</name>
</gene>
<dbReference type="Proteomes" id="UP000055024">
    <property type="component" value="Unassembled WGS sequence"/>
</dbReference>
<comment type="caution">
    <text evidence="1">The sequence shown here is derived from an EMBL/GenBank/DDBJ whole genome shotgun (WGS) entry which is preliminary data.</text>
</comment>
<dbReference type="EMBL" id="JYDP01000034">
    <property type="protein sequence ID" value="KRZ13154.1"/>
    <property type="molecule type" value="Genomic_DNA"/>
</dbReference>
<reference evidence="1 2" key="1">
    <citation type="submission" date="2015-01" db="EMBL/GenBank/DDBJ databases">
        <title>Evolution of Trichinella species and genotypes.</title>
        <authorList>
            <person name="Korhonen P.K."/>
            <person name="Edoardo P."/>
            <person name="Giuseppe L.R."/>
            <person name="Gasser R.B."/>
        </authorList>
    </citation>
    <scope>NUCLEOTIDE SEQUENCE [LARGE SCALE GENOMIC DNA]</scope>
    <source>
        <strain evidence="1">ISS1029</strain>
    </source>
</reference>
<proteinExistence type="predicted"/>
<sequence>MLQVVSYDSALQHHPSITDTPVHEAEEVHCSLATSLAPHYFHLNCRPNIKTYRCTTIQCLEI</sequence>